<name>A0AAW0I8P5_MYOGA</name>
<protein>
    <submittedName>
        <fullName evidence="3">Uncharacterized protein</fullName>
    </submittedName>
</protein>
<feature type="non-terminal residue" evidence="3">
    <location>
        <position position="1"/>
    </location>
</feature>
<accession>A0AAW0I8P5</accession>
<evidence type="ECO:0000256" key="2">
    <source>
        <dbReference type="SAM" id="SignalP"/>
    </source>
</evidence>
<dbReference type="EMBL" id="JBBHLL010000191">
    <property type="protein sequence ID" value="KAK7810639.1"/>
    <property type="molecule type" value="Genomic_DNA"/>
</dbReference>
<organism evidence="3 4">
    <name type="scientific">Myodes glareolus</name>
    <name type="common">Bank vole</name>
    <name type="synonym">Clethrionomys glareolus</name>
    <dbReference type="NCBI Taxonomy" id="447135"/>
    <lineage>
        <taxon>Eukaryota</taxon>
        <taxon>Metazoa</taxon>
        <taxon>Chordata</taxon>
        <taxon>Craniata</taxon>
        <taxon>Vertebrata</taxon>
        <taxon>Euteleostomi</taxon>
        <taxon>Mammalia</taxon>
        <taxon>Eutheria</taxon>
        <taxon>Euarchontoglires</taxon>
        <taxon>Glires</taxon>
        <taxon>Rodentia</taxon>
        <taxon>Myomorpha</taxon>
        <taxon>Muroidea</taxon>
        <taxon>Cricetidae</taxon>
        <taxon>Arvicolinae</taxon>
        <taxon>Myodes</taxon>
    </lineage>
</organism>
<evidence type="ECO:0000256" key="1">
    <source>
        <dbReference type="SAM" id="MobiDB-lite"/>
    </source>
</evidence>
<dbReference type="Proteomes" id="UP001488838">
    <property type="component" value="Unassembled WGS sequence"/>
</dbReference>
<keyword evidence="2" id="KW-0732">Signal</keyword>
<sequence length="540" mass="61468">RKRQVLCLPVGLSFCSGSHGAHVCQENFQWGEDQEESQPGISVQQGWALWLDPGYLVATRIIVISNREFITREEAQLRVRVLRGACLACVFEQPNVPCNLRHMERWSTALAGPGGHCLAQPPGFVKTDDHFFFFEILFYRVYDLVKTEGRSCIPRAPYQLMRFREGEAAVAGFCGLSHLDSSELLNGQSWKGRREESIGLQLSYRSDMIRAELQGVWQTQGLEGAAERRRGHAAAAVRPGGGCGRESYFQKTNVGPFTWQHDSPVHDSEPKGCDWKWKGPMRNHDQRLTFRAKLMCTALQDPREAEKTRMSRKKQHTYAVWRDSRDCGHVRSSYEAHTDLELTFRAELRLTYLNWDGPCYQKLIEVNDEYKFSTLYEKSMVTEGLLMLWATKCTWYSERGVLVIDQGELEGGSARLCRCIIDANLSVLKSVVVRKGEKDILGLTDTIVLRMKKAKEQNQEQTAKRHRLASPRGSTSKSESIERKENNTVKVTGMNHWRTVLLSAEGPQVKLLVGHEEKLHALAVLSHCDQEEPCNDFHLL</sequence>
<dbReference type="AlphaFoldDB" id="A0AAW0I8P5"/>
<proteinExistence type="predicted"/>
<keyword evidence="4" id="KW-1185">Reference proteome</keyword>
<feature type="non-terminal residue" evidence="3">
    <location>
        <position position="540"/>
    </location>
</feature>
<feature type="region of interest" description="Disordered" evidence="1">
    <location>
        <begin position="455"/>
        <end position="487"/>
    </location>
</feature>
<reference evidence="3 4" key="1">
    <citation type="journal article" date="2023" name="bioRxiv">
        <title>Conserved and derived expression patterns and positive selection on dental genes reveal complex evolutionary context of ever-growing rodent molars.</title>
        <authorList>
            <person name="Calamari Z.T."/>
            <person name="Song A."/>
            <person name="Cohen E."/>
            <person name="Akter M."/>
            <person name="Roy R.D."/>
            <person name="Hallikas O."/>
            <person name="Christensen M.M."/>
            <person name="Li P."/>
            <person name="Marangoni P."/>
            <person name="Jernvall J."/>
            <person name="Klein O.D."/>
        </authorList>
    </citation>
    <scope>NUCLEOTIDE SEQUENCE [LARGE SCALE GENOMIC DNA]</scope>
    <source>
        <strain evidence="3">V071</strain>
    </source>
</reference>
<evidence type="ECO:0000313" key="4">
    <source>
        <dbReference type="Proteomes" id="UP001488838"/>
    </source>
</evidence>
<evidence type="ECO:0000313" key="3">
    <source>
        <dbReference type="EMBL" id="KAK7810639.1"/>
    </source>
</evidence>
<feature type="chain" id="PRO_5043877981" evidence="2">
    <location>
        <begin position="21"/>
        <end position="540"/>
    </location>
</feature>
<gene>
    <name evidence="3" type="ORF">U0070_022975</name>
</gene>
<feature type="signal peptide" evidence="2">
    <location>
        <begin position="1"/>
        <end position="20"/>
    </location>
</feature>
<comment type="caution">
    <text evidence="3">The sequence shown here is derived from an EMBL/GenBank/DDBJ whole genome shotgun (WGS) entry which is preliminary data.</text>
</comment>